<dbReference type="STRING" id="1429867.A0A0G4NYP7"/>
<keyword evidence="3" id="KW-1185">Reference proteome</keyword>
<reference evidence="2 3" key="1">
    <citation type="journal article" date="2014" name="Nat. Commun.">
        <title>Multiple recent horizontal transfers of a large genomic region in cheese making fungi.</title>
        <authorList>
            <person name="Cheeseman K."/>
            <person name="Ropars J."/>
            <person name="Renault P."/>
            <person name="Dupont J."/>
            <person name="Gouzy J."/>
            <person name="Branca A."/>
            <person name="Abraham A.L."/>
            <person name="Ceppi M."/>
            <person name="Conseiller E."/>
            <person name="Debuchy R."/>
            <person name="Malagnac F."/>
            <person name="Goarin A."/>
            <person name="Silar P."/>
            <person name="Lacoste S."/>
            <person name="Sallet E."/>
            <person name="Bensimon A."/>
            <person name="Giraud T."/>
            <person name="Brygoo Y."/>
        </authorList>
    </citation>
    <scope>NUCLEOTIDE SEQUENCE [LARGE SCALE GENOMIC DNA]</scope>
    <source>
        <strain evidence="3">FM 013</strain>
    </source>
</reference>
<dbReference type="Pfam" id="PF12900">
    <property type="entry name" value="Pyridox_ox_2"/>
    <property type="match status" value="1"/>
</dbReference>
<evidence type="ECO:0000256" key="1">
    <source>
        <dbReference type="SAM" id="MobiDB-lite"/>
    </source>
</evidence>
<sequence length="280" mass="31212">MEPATLRRHTQRGTYDFQSAKAVFDDCFIAHVSYVDHGLPQCLPMIALIKKEEDEDDEDAETSLSDEDHADEVDETNLNNVVYLHGHPSTRIVELVREASRETHNAAHNAQETQSRALDPVKVCITATKVDGLVLSSAPNGHTFNYRSSVIHGTCTPVKSKTVKRTVMHAVTNHIVANRWEEVSPVASYQVSLVYVIKVKIDSFSVKTRTGPPGIQPRNREVDGPDNETHPWAGVIPMWEQLGEPVDSGLTPGAEVSENLRGYIDERNERQQAYSKYVAN</sequence>
<proteinExistence type="predicted"/>
<dbReference type="InterPro" id="IPR024747">
    <property type="entry name" value="Pyridox_Oxase-rel"/>
</dbReference>
<name>A0A0G4NYP7_PENC3</name>
<dbReference type="AlphaFoldDB" id="A0A0G4NYP7"/>
<dbReference type="Gene3D" id="2.30.110.10">
    <property type="entry name" value="Electron Transport, Fmn-binding Protein, Chain A"/>
    <property type="match status" value="1"/>
</dbReference>
<gene>
    <name evidence="2" type="ORF">PCAMFM013_S002g001075</name>
</gene>
<dbReference type="PANTHER" id="PTHR34071:SF2">
    <property type="entry name" value="FLAVIN-NUCLEOTIDE-BINDING PROTEIN"/>
    <property type="match status" value="1"/>
</dbReference>
<dbReference type="SUPFAM" id="SSF50475">
    <property type="entry name" value="FMN-binding split barrel"/>
    <property type="match status" value="1"/>
</dbReference>
<evidence type="ECO:0000313" key="3">
    <source>
        <dbReference type="Proteomes" id="UP000053732"/>
    </source>
</evidence>
<evidence type="ECO:0000313" key="2">
    <source>
        <dbReference type="EMBL" id="CRL19205.1"/>
    </source>
</evidence>
<dbReference type="EMBL" id="HG793135">
    <property type="protein sequence ID" value="CRL19205.1"/>
    <property type="molecule type" value="Genomic_DNA"/>
</dbReference>
<protein>
    <submittedName>
        <fullName evidence="2">FMN-binding split barrel</fullName>
    </submittedName>
</protein>
<dbReference type="Proteomes" id="UP000053732">
    <property type="component" value="Unassembled WGS sequence"/>
</dbReference>
<accession>A0A0G4NYP7</accession>
<dbReference type="PANTHER" id="PTHR34071">
    <property type="entry name" value="5-NITROIMIDAZOLE ANTIBIOTICS RESISTANCE PROTEIN, NIMA-FAMILY-RELATED PROTEIN-RELATED"/>
    <property type="match status" value="1"/>
</dbReference>
<feature type="region of interest" description="Disordered" evidence="1">
    <location>
        <begin position="53"/>
        <end position="72"/>
    </location>
</feature>
<dbReference type="InterPro" id="IPR012349">
    <property type="entry name" value="Split_barrel_FMN-bd"/>
</dbReference>
<organism evidence="2 3">
    <name type="scientific">Penicillium camemberti (strain FM 013)</name>
    <dbReference type="NCBI Taxonomy" id="1429867"/>
    <lineage>
        <taxon>Eukaryota</taxon>
        <taxon>Fungi</taxon>
        <taxon>Dikarya</taxon>
        <taxon>Ascomycota</taxon>
        <taxon>Pezizomycotina</taxon>
        <taxon>Eurotiomycetes</taxon>
        <taxon>Eurotiomycetidae</taxon>
        <taxon>Eurotiales</taxon>
        <taxon>Aspergillaceae</taxon>
        <taxon>Penicillium</taxon>
    </lineage>
</organism>